<evidence type="ECO:0000313" key="1">
    <source>
        <dbReference type="EMBL" id="GII23250.1"/>
    </source>
</evidence>
<gene>
    <name evidence="1" type="ORF">Pme01_28470</name>
</gene>
<dbReference type="AlphaFoldDB" id="A0A8J3TKW8"/>
<protein>
    <recommendedName>
        <fullName evidence="3">(2Fe-2S) ferredoxin domain-containing protein</fullName>
    </recommendedName>
</protein>
<accession>A0A8J3TKW8</accession>
<organism evidence="1 2">
    <name type="scientific">Planosporangium mesophilum</name>
    <dbReference type="NCBI Taxonomy" id="689768"/>
    <lineage>
        <taxon>Bacteria</taxon>
        <taxon>Bacillati</taxon>
        <taxon>Actinomycetota</taxon>
        <taxon>Actinomycetes</taxon>
        <taxon>Micromonosporales</taxon>
        <taxon>Micromonosporaceae</taxon>
        <taxon>Planosporangium</taxon>
    </lineage>
</organism>
<keyword evidence="2" id="KW-1185">Reference proteome</keyword>
<reference evidence="1" key="1">
    <citation type="submission" date="2021-01" db="EMBL/GenBank/DDBJ databases">
        <title>Whole genome shotgun sequence of Planosporangium mesophilum NBRC 109066.</title>
        <authorList>
            <person name="Komaki H."/>
            <person name="Tamura T."/>
        </authorList>
    </citation>
    <scope>NUCLEOTIDE SEQUENCE</scope>
    <source>
        <strain evidence="1">NBRC 109066</strain>
    </source>
</reference>
<evidence type="ECO:0008006" key="3">
    <source>
        <dbReference type="Google" id="ProtNLM"/>
    </source>
</evidence>
<sequence>MTVCRGCCCGTTAKHPDVDHAGQLARLRGALVGVAQVRVSDCLDVCEHSNVVVVSPSPAGRKAGARPVWLGFVLDDGAVDDIAAWVGSGGPGLADPPVTVDLYAFTPPRRAARAAER</sequence>
<evidence type="ECO:0000313" key="2">
    <source>
        <dbReference type="Proteomes" id="UP000599074"/>
    </source>
</evidence>
<proteinExistence type="predicted"/>
<dbReference type="EMBL" id="BOON01000027">
    <property type="protein sequence ID" value="GII23250.1"/>
    <property type="molecule type" value="Genomic_DNA"/>
</dbReference>
<comment type="caution">
    <text evidence="1">The sequence shown here is derived from an EMBL/GenBank/DDBJ whole genome shotgun (WGS) entry which is preliminary data.</text>
</comment>
<name>A0A8J3TKW8_9ACTN</name>
<dbReference type="Proteomes" id="UP000599074">
    <property type="component" value="Unassembled WGS sequence"/>
</dbReference>
<dbReference type="RefSeq" id="WP_203935628.1">
    <property type="nucleotide sequence ID" value="NZ_BOON01000027.1"/>
</dbReference>